<dbReference type="Pfam" id="PF19816">
    <property type="entry name" value="DUF6299"/>
    <property type="match status" value="1"/>
</dbReference>
<dbReference type="RefSeq" id="WP_145910479.1">
    <property type="nucleotide sequence ID" value="NZ_BAAAMZ010000001.1"/>
</dbReference>
<accession>A0A561SF47</accession>
<dbReference type="AlphaFoldDB" id="A0A561SF47"/>
<evidence type="ECO:0000259" key="2">
    <source>
        <dbReference type="Pfam" id="PF19816"/>
    </source>
</evidence>
<dbReference type="OrthoDB" id="3873198at2"/>
<evidence type="ECO:0000256" key="1">
    <source>
        <dbReference type="SAM" id="SignalP"/>
    </source>
</evidence>
<sequence>MAVRPSARAAVVGALFCIGLTPVVPAVAAPAYPSSDQVTVSPDAVLGSDGSVTLSGTYRCTDPGAVFVSAGLRSGDTQQSIGSSRAVCDGAEHTWSSKDTPRYLALNSGGPAEAEVSLLRLDTSGGLPMPQPLVVQHQAVTLNPAG</sequence>
<feature type="chain" id="PRO_5021882455" description="DUF6299 domain-containing protein" evidence="1">
    <location>
        <begin position="29"/>
        <end position="146"/>
    </location>
</feature>
<comment type="caution">
    <text evidence="3">The sequence shown here is derived from an EMBL/GenBank/DDBJ whole genome shotgun (WGS) entry which is preliminary data.</text>
</comment>
<keyword evidence="1" id="KW-0732">Signal</keyword>
<proteinExistence type="predicted"/>
<gene>
    <name evidence="3" type="ORF">FHX73_15116</name>
</gene>
<keyword evidence="4" id="KW-1185">Reference proteome</keyword>
<dbReference type="Proteomes" id="UP000317940">
    <property type="component" value="Unassembled WGS sequence"/>
</dbReference>
<dbReference type="InterPro" id="IPR046266">
    <property type="entry name" value="DUF6299"/>
</dbReference>
<evidence type="ECO:0000313" key="3">
    <source>
        <dbReference type="EMBL" id="TWF73504.1"/>
    </source>
</evidence>
<name>A0A561SF47_9ACTN</name>
<feature type="domain" description="DUF6299" evidence="2">
    <location>
        <begin position="35"/>
        <end position="143"/>
    </location>
</feature>
<protein>
    <recommendedName>
        <fullName evidence="2">DUF6299 domain-containing protein</fullName>
    </recommendedName>
</protein>
<feature type="signal peptide" evidence="1">
    <location>
        <begin position="1"/>
        <end position="28"/>
    </location>
</feature>
<organism evidence="3 4">
    <name type="scientific">Kitasatospora viridis</name>
    <dbReference type="NCBI Taxonomy" id="281105"/>
    <lineage>
        <taxon>Bacteria</taxon>
        <taxon>Bacillati</taxon>
        <taxon>Actinomycetota</taxon>
        <taxon>Actinomycetes</taxon>
        <taxon>Kitasatosporales</taxon>
        <taxon>Streptomycetaceae</taxon>
        <taxon>Kitasatospora</taxon>
    </lineage>
</organism>
<evidence type="ECO:0000313" key="4">
    <source>
        <dbReference type="Proteomes" id="UP000317940"/>
    </source>
</evidence>
<reference evidence="3 4" key="1">
    <citation type="submission" date="2019-06" db="EMBL/GenBank/DDBJ databases">
        <title>Sequencing the genomes of 1000 actinobacteria strains.</title>
        <authorList>
            <person name="Klenk H.-P."/>
        </authorList>
    </citation>
    <scope>NUCLEOTIDE SEQUENCE [LARGE SCALE GENOMIC DNA]</scope>
    <source>
        <strain evidence="3 4">DSM 44826</strain>
    </source>
</reference>
<dbReference type="EMBL" id="VIWT01000005">
    <property type="protein sequence ID" value="TWF73504.1"/>
    <property type="molecule type" value="Genomic_DNA"/>
</dbReference>